<dbReference type="EMBL" id="SHLA01000001">
    <property type="protein sequence ID" value="RZU62946.1"/>
    <property type="molecule type" value="Genomic_DNA"/>
</dbReference>
<dbReference type="Proteomes" id="UP000292685">
    <property type="component" value="Unassembled WGS sequence"/>
</dbReference>
<comment type="caution">
    <text evidence="1">The sequence shown here is derived from an EMBL/GenBank/DDBJ whole genome shotgun (WGS) entry which is preliminary data.</text>
</comment>
<evidence type="ECO:0000313" key="1">
    <source>
        <dbReference type="EMBL" id="RZU62946.1"/>
    </source>
</evidence>
<accession>A0A4V6MGG5</accession>
<organism evidence="1 2">
    <name type="scientific">Zhihengliuella halotolerans</name>
    <dbReference type="NCBI Taxonomy" id="370736"/>
    <lineage>
        <taxon>Bacteria</taxon>
        <taxon>Bacillati</taxon>
        <taxon>Actinomycetota</taxon>
        <taxon>Actinomycetes</taxon>
        <taxon>Micrococcales</taxon>
        <taxon>Micrococcaceae</taxon>
        <taxon>Zhihengliuella</taxon>
    </lineage>
</organism>
<protein>
    <submittedName>
        <fullName evidence="1">Uncharacterized protein</fullName>
    </submittedName>
</protein>
<dbReference type="AlphaFoldDB" id="A0A4V6MGG5"/>
<gene>
    <name evidence="1" type="ORF">EV380_2551</name>
</gene>
<sequence>MSCSAAEEKSSGPGRRRLVRRARAASAVVATAVLIAGCATDAGRSDDLPDVSDWQVYSNDFLTFSYPEGWTVEEHGDLGDGASAGVQDENGSWVAVFSPRPVAQGPERDPQIQTVEVLDRRPVTTGASAEQVLLTTFTEPIETPQWAVAWVNRLQVQLLAPEQAENYLDLQMYSPGYRQDDDGWGVFRVIVDLVDADGERNDDPTLEQAQDFLETERYRQILAMMDSVSG</sequence>
<proteinExistence type="predicted"/>
<dbReference type="RefSeq" id="WP_130451453.1">
    <property type="nucleotide sequence ID" value="NZ_SHLA01000001.1"/>
</dbReference>
<reference evidence="1 2" key="1">
    <citation type="submission" date="2019-02" db="EMBL/GenBank/DDBJ databases">
        <title>Sequencing the genomes of 1000 actinobacteria strains.</title>
        <authorList>
            <person name="Klenk H.-P."/>
        </authorList>
    </citation>
    <scope>NUCLEOTIDE SEQUENCE [LARGE SCALE GENOMIC DNA]</scope>
    <source>
        <strain evidence="1 2">DSM 17364</strain>
    </source>
</reference>
<name>A0A4V6MGG5_9MICC</name>
<evidence type="ECO:0000313" key="2">
    <source>
        <dbReference type="Proteomes" id="UP000292685"/>
    </source>
</evidence>
<keyword evidence="2" id="KW-1185">Reference proteome</keyword>